<keyword evidence="3" id="KW-1005">Bacterial flagellum biogenesis</keyword>
<comment type="function">
    <text evidence="4">Required for flagellar hook formation. May act as a scaffolding protein.</text>
</comment>
<dbReference type="GO" id="GO:0044781">
    <property type="term" value="P:bacterial-type flagellum organization"/>
    <property type="evidence" value="ECO:0007669"/>
    <property type="project" value="UniProtKB-KW"/>
</dbReference>
<dbReference type="InterPro" id="IPR005648">
    <property type="entry name" value="FlgD"/>
</dbReference>
<reference evidence="5 6" key="1">
    <citation type="submission" date="2020-02" db="EMBL/GenBank/DDBJ databases">
        <title>Draft genome sequence of Limisphaera ngatamarikiensis NGM72.4T, a thermophilic Verrucomicrobia grouped in subdivision 3.</title>
        <authorList>
            <person name="Carere C.R."/>
            <person name="Steen J."/>
            <person name="Hugenholtz P."/>
            <person name="Stott M.B."/>
        </authorList>
    </citation>
    <scope>NUCLEOTIDE SEQUENCE [LARGE SCALE GENOMIC DNA]</scope>
    <source>
        <strain evidence="5 6">NGM72.4</strain>
    </source>
</reference>
<accession>A0A6M1RMB3</accession>
<name>A0A6M1RMB3_9BACT</name>
<sequence>MSVTASSAITSAVVAGAETGARVPAKTLSQEDFLKILVTQITSQNPLQPNADLSSITQMAQFTALEQVRQMQEMMQRLGDAQQRMQAAALLGRSVAFESETLGRVEGVVEAVAFDADGPQLLVNGQLYPLWQVSSLMTSAMV</sequence>
<evidence type="ECO:0000313" key="6">
    <source>
        <dbReference type="Proteomes" id="UP000477311"/>
    </source>
</evidence>
<organism evidence="5 6">
    <name type="scientific">Limisphaera ngatamarikiensis</name>
    <dbReference type="NCBI Taxonomy" id="1324935"/>
    <lineage>
        <taxon>Bacteria</taxon>
        <taxon>Pseudomonadati</taxon>
        <taxon>Verrucomicrobiota</taxon>
        <taxon>Verrucomicrobiia</taxon>
        <taxon>Limisphaerales</taxon>
        <taxon>Limisphaeraceae</taxon>
        <taxon>Limisphaera</taxon>
    </lineage>
</organism>
<gene>
    <name evidence="5" type="ORF">G4L39_00550</name>
</gene>
<evidence type="ECO:0000256" key="1">
    <source>
        <dbReference type="ARBA" id="ARBA00010577"/>
    </source>
</evidence>
<dbReference type="Proteomes" id="UP000477311">
    <property type="component" value="Unassembled WGS sequence"/>
</dbReference>
<evidence type="ECO:0000313" key="5">
    <source>
        <dbReference type="EMBL" id="NGO37895.1"/>
    </source>
</evidence>
<comment type="caution">
    <text evidence="5">The sequence shown here is derived from an EMBL/GenBank/DDBJ whole genome shotgun (WGS) entry which is preliminary data.</text>
</comment>
<keyword evidence="6" id="KW-1185">Reference proteome</keyword>
<evidence type="ECO:0000256" key="4">
    <source>
        <dbReference type="ARBA" id="ARBA00024746"/>
    </source>
</evidence>
<evidence type="ECO:0000256" key="3">
    <source>
        <dbReference type="ARBA" id="ARBA00022795"/>
    </source>
</evidence>
<dbReference type="RefSeq" id="WP_165105111.1">
    <property type="nucleotide sequence ID" value="NZ_JAAKYA010000004.1"/>
</dbReference>
<dbReference type="AlphaFoldDB" id="A0A6M1RMB3"/>
<dbReference type="EMBL" id="JAAKYA010000004">
    <property type="protein sequence ID" value="NGO37895.1"/>
    <property type="molecule type" value="Genomic_DNA"/>
</dbReference>
<evidence type="ECO:0000256" key="2">
    <source>
        <dbReference type="ARBA" id="ARBA00016013"/>
    </source>
</evidence>
<proteinExistence type="inferred from homology"/>
<comment type="similarity">
    <text evidence="1">Belongs to the FlgD family.</text>
</comment>
<protein>
    <recommendedName>
        <fullName evidence="2">Basal-body rod modification protein FlgD</fullName>
    </recommendedName>
</protein>
<dbReference type="Pfam" id="PF03963">
    <property type="entry name" value="FlgD"/>
    <property type="match status" value="1"/>
</dbReference>